<evidence type="ECO:0000256" key="2">
    <source>
        <dbReference type="SAM" id="Phobius"/>
    </source>
</evidence>
<proteinExistence type="predicted"/>
<evidence type="ECO:0000313" key="4">
    <source>
        <dbReference type="EMBL" id="BAV62613.1"/>
    </source>
</evidence>
<evidence type="ECO:0000313" key="6">
    <source>
        <dbReference type="Proteomes" id="UP000241484"/>
    </source>
</evidence>
<feature type="transmembrane region" description="Helical" evidence="2">
    <location>
        <begin position="44"/>
        <end position="62"/>
    </location>
</feature>
<keyword evidence="2" id="KW-0472">Membrane</keyword>
<accession>A0A1E1EWJ1</accession>
<evidence type="ECO:0000313" key="3">
    <source>
        <dbReference type="EMBL" id="BAV61625.1"/>
    </source>
</evidence>
<evidence type="ECO:0000313" key="5">
    <source>
        <dbReference type="Proteomes" id="UP000240366"/>
    </source>
</evidence>
<dbReference type="Proteomes" id="UP000241484">
    <property type="component" value="Segment"/>
</dbReference>
<feature type="region of interest" description="Disordered" evidence="1">
    <location>
        <begin position="1"/>
        <end position="27"/>
    </location>
</feature>
<keyword evidence="2" id="KW-0812">Transmembrane</keyword>
<name>A0A1E1EWJ1_9VIRU</name>
<evidence type="ECO:0000256" key="1">
    <source>
        <dbReference type="SAM" id="MobiDB-lite"/>
    </source>
</evidence>
<feature type="compositionally biased region" description="Low complexity" evidence="1">
    <location>
        <begin position="16"/>
        <end position="27"/>
    </location>
</feature>
<organism evidence="4 5">
    <name type="scientific">Acanthamoeba castellanii mimivirus</name>
    <dbReference type="NCBI Taxonomy" id="1899318"/>
    <lineage>
        <taxon>Viruses</taxon>
        <taxon>Varidnaviria</taxon>
        <taxon>Bamfordvirae</taxon>
        <taxon>Nucleocytoviricota</taxon>
        <taxon>Megaviricetes</taxon>
        <taxon>Imitervirales</taxon>
        <taxon>Mimiviridae</taxon>
        <taxon>Megamimivirinae</taxon>
        <taxon>Mimivirus</taxon>
    </lineage>
</organism>
<sequence length="93" mass="10721">MNPDFNDEQTRQLLAQQQHPMQPVQPVQPVNKGGFTDYLRNHKLIVLLIIIVLAFLLWWFFFRKPKHTGDLGASVANKTSAFNISKNRNASFL</sequence>
<reference evidence="5 6" key="1">
    <citation type="submission" date="2016-09" db="EMBL/GenBank/DDBJ databases">
        <title>Nearly complete genome sequences of 2 Mimiviridae isolates, Mimivirus shirakomae and Mimivirus kasaii from Japanese pond and river mouth.</title>
        <authorList>
            <person name="Takemura M."/>
            <person name="Mikami T."/>
            <person name="Murono S."/>
        </authorList>
    </citation>
    <scope>NUCLEOTIDE SEQUENCE [LARGE SCALE GENOMIC DNA]</scope>
    <source>
        <strain evidence="3 6">Mimivirus kasaii</strain>
        <strain evidence="4 5">Mimivirus shirakomae</strain>
    </source>
</reference>
<protein>
    <submittedName>
        <fullName evidence="4">Uncharacterized protein</fullName>
    </submittedName>
</protein>
<dbReference type="EMBL" id="AP017644">
    <property type="protein sequence ID" value="BAV61625.1"/>
    <property type="molecule type" value="Genomic_DNA"/>
</dbReference>
<dbReference type="Proteomes" id="UP000240366">
    <property type="component" value="Segment"/>
</dbReference>
<dbReference type="EMBL" id="AP017645">
    <property type="protein sequence ID" value="BAV62613.1"/>
    <property type="molecule type" value="Genomic_DNA"/>
</dbReference>
<keyword evidence="2" id="KW-1133">Transmembrane helix</keyword>